<name>A0A8X8FXC6_9GAMM</name>
<comment type="caution">
    <text evidence="1">The sequence shown here is derived from an EMBL/GenBank/DDBJ whole genome shotgun (WGS) entry which is preliminary data.</text>
</comment>
<proteinExistence type="predicted"/>
<dbReference type="Proteomes" id="UP000636938">
    <property type="component" value="Unassembled WGS sequence"/>
</dbReference>
<dbReference type="RefSeq" id="WP_191768171.1">
    <property type="nucleotide sequence ID" value="NZ_JACSQS010000001.1"/>
</dbReference>
<sequence>MNIIDAAHKTVKDSPGGAEALATRLITTNDKGEEKPMSGAVLRNKVNPNNTTHHVTLKEASEIMDLTGDHRILVALAAEHGYGLHRLEAPENAGCLTSTILATSASKGQFAKVLNSCLKDGLITDNEFAQLQSAASDVQAAMIMLMSLLREAKGQRGVL</sequence>
<evidence type="ECO:0000313" key="1">
    <source>
        <dbReference type="EMBL" id="MBD7952685.1"/>
    </source>
</evidence>
<dbReference type="AlphaFoldDB" id="A0A8X8FXC6"/>
<protein>
    <submittedName>
        <fullName evidence="1">Phage regulatory CII family protein</fullName>
    </submittedName>
</protein>
<reference evidence="1 2" key="1">
    <citation type="submission" date="2020-08" db="EMBL/GenBank/DDBJ databases">
        <title>A Genomic Blueprint of the Chicken Gut Microbiome.</title>
        <authorList>
            <person name="Gilroy R."/>
            <person name="Ravi A."/>
            <person name="Getino M."/>
            <person name="Pursley I."/>
            <person name="Horton D.L."/>
            <person name="Alikhan N.-F."/>
            <person name="Baker D."/>
            <person name="Gharbi K."/>
            <person name="Hall N."/>
            <person name="Watson M."/>
            <person name="Adriaenssens E.M."/>
            <person name="Foster-Nyarko E."/>
            <person name="Jarju S."/>
            <person name="Secka A."/>
            <person name="Antonio M."/>
            <person name="Oren A."/>
            <person name="Chaudhuri R."/>
            <person name="La Ragione R.M."/>
            <person name="Hildebrand F."/>
            <person name="Pallen M.J."/>
        </authorList>
    </citation>
    <scope>NUCLEOTIDE SEQUENCE [LARGE SCALE GENOMIC DNA]</scope>
    <source>
        <strain evidence="1 2">Sa5BUN4</strain>
    </source>
</reference>
<organism evidence="1 2">
    <name type="scientific">Stenotrophomonas lacuserhaii</name>
    <dbReference type="NCBI Taxonomy" id="2760084"/>
    <lineage>
        <taxon>Bacteria</taxon>
        <taxon>Pseudomonadati</taxon>
        <taxon>Pseudomonadota</taxon>
        <taxon>Gammaproteobacteria</taxon>
        <taxon>Lysobacterales</taxon>
        <taxon>Lysobacteraceae</taxon>
        <taxon>Stenotrophomonas</taxon>
    </lineage>
</organism>
<dbReference type="Pfam" id="PF06892">
    <property type="entry name" value="Phage_CP76"/>
    <property type="match status" value="1"/>
</dbReference>
<accession>A0A8X8FXC6</accession>
<dbReference type="InterPro" id="IPR009679">
    <property type="entry name" value="Phage_186_CII-like"/>
</dbReference>
<gene>
    <name evidence="1" type="ORF">H9654_00565</name>
</gene>
<dbReference type="EMBL" id="JACSQS010000001">
    <property type="protein sequence ID" value="MBD7952685.1"/>
    <property type="molecule type" value="Genomic_DNA"/>
</dbReference>
<evidence type="ECO:0000313" key="2">
    <source>
        <dbReference type="Proteomes" id="UP000636938"/>
    </source>
</evidence>
<keyword evidence="2" id="KW-1185">Reference proteome</keyword>
<dbReference type="GO" id="GO:0003677">
    <property type="term" value="F:DNA binding"/>
    <property type="evidence" value="ECO:0007669"/>
    <property type="project" value="InterPro"/>
</dbReference>